<proteinExistence type="predicted"/>
<dbReference type="RefSeq" id="WP_013867612.1">
    <property type="nucleotide sequence ID" value="NC_015636.1"/>
</dbReference>
<evidence type="ECO:0000313" key="2">
    <source>
        <dbReference type="Proteomes" id="UP000009296"/>
    </source>
</evidence>
<evidence type="ECO:0008006" key="3">
    <source>
        <dbReference type="Google" id="ProtNLM"/>
    </source>
</evidence>
<dbReference type="AlphaFoldDB" id="F8AK64"/>
<accession>F8AK64</accession>
<dbReference type="eggNOG" id="arCOG04822">
    <property type="taxonomic scope" value="Archaea"/>
</dbReference>
<dbReference type="EMBL" id="CP002792">
    <property type="protein sequence ID" value="AEH07431.1"/>
    <property type="molecule type" value="Genomic_DNA"/>
</dbReference>
<name>F8AK64_METOI</name>
<dbReference type="OrthoDB" id="65030at2157"/>
<dbReference type="Pfam" id="PF04467">
    <property type="entry name" value="DUF483"/>
    <property type="match status" value="1"/>
</dbReference>
<dbReference type="HOGENOM" id="CLU_129114_0_0_2"/>
<gene>
    <name evidence="1" type="ordered locus">Metok_1468</name>
</gene>
<evidence type="ECO:0000313" key="1">
    <source>
        <dbReference type="EMBL" id="AEH07431.1"/>
    </source>
</evidence>
<dbReference type="STRING" id="647113.Metok_1468"/>
<organism evidence="1 2">
    <name type="scientific">Methanothermococcus okinawensis (strain DSM 14208 / JCM 11175 / IH1)</name>
    <dbReference type="NCBI Taxonomy" id="647113"/>
    <lineage>
        <taxon>Archaea</taxon>
        <taxon>Methanobacteriati</taxon>
        <taxon>Methanobacteriota</taxon>
        <taxon>Methanomada group</taxon>
        <taxon>Methanococci</taxon>
        <taxon>Methanococcales</taxon>
        <taxon>Methanococcaceae</taxon>
        <taxon>Methanothermococcus</taxon>
    </lineage>
</organism>
<keyword evidence="2" id="KW-1185">Reference proteome</keyword>
<dbReference type="GeneID" id="10773626"/>
<dbReference type="InterPro" id="IPR007556">
    <property type="entry name" value="DUF483"/>
</dbReference>
<reference evidence="1" key="1">
    <citation type="submission" date="2011-05" db="EMBL/GenBank/DDBJ databases">
        <title>Complete sequence of chromosome of Methanothermococcus okinawensis IH1.</title>
        <authorList>
            <consortium name="US DOE Joint Genome Institute"/>
            <person name="Lucas S."/>
            <person name="Han J."/>
            <person name="Lapidus A."/>
            <person name="Cheng J.-F."/>
            <person name="Goodwin L."/>
            <person name="Pitluck S."/>
            <person name="Peters L."/>
            <person name="Mikhailova N."/>
            <person name="Held B."/>
            <person name="Han C."/>
            <person name="Tapia R."/>
            <person name="Land M."/>
            <person name="Hauser L."/>
            <person name="Kyrpides N."/>
            <person name="Ivanova N."/>
            <person name="Pagani I."/>
            <person name="Sieprawska-Lupa M."/>
            <person name="Takai K."/>
            <person name="Miyazaki J."/>
            <person name="Whitman W."/>
            <person name="Woyke T."/>
        </authorList>
    </citation>
    <scope>NUCLEOTIDE SEQUENCE</scope>
    <source>
        <strain evidence="1">IH1</strain>
    </source>
</reference>
<sequence>MNAVESMEEIFKRIIVARNGKSNLNFIGVHIENMDDEIYNYILSRLIRQIDIVKKYNPKVRPAIDPMVSSELGVYSGLDFPEEYGALMGYPKCCIESFKSARFGIDNEHLKEAEEIKKEIKNDILENNKDVKEKVAIIMPSGFIPCSLKCKKAWERNLISIVSYKEYSLIQDLEAELFKELPHFHGAYNEYYEKILLL</sequence>
<protein>
    <recommendedName>
        <fullName evidence="3">DUF483 domain-containing protein</fullName>
    </recommendedName>
</protein>
<dbReference type="Proteomes" id="UP000009296">
    <property type="component" value="Chromosome"/>
</dbReference>
<dbReference type="KEGG" id="mok:Metok_1468"/>